<organism evidence="1 2">
    <name type="scientific">Lymphocystis disease virus 4</name>
    <dbReference type="NCBI Taxonomy" id="2704413"/>
    <lineage>
        <taxon>Viruses</taxon>
        <taxon>Varidnaviria</taxon>
        <taxon>Bamfordvirae</taxon>
        <taxon>Nucleocytoviricota</taxon>
        <taxon>Megaviricetes</taxon>
        <taxon>Pimascovirales</taxon>
        <taxon>Pimascovirales incertae sedis</taxon>
        <taxon>Iridoviridae</taxon>
        <taxon>Alphairidovirinae</taxon>
        <taxon>Lymphocystivirus</taxon>
        <taxon>Lymphocystivirus micropogonias1</taxon>
    </lineage>
</organism>
<reference evidence="1" key="1">
    <citation type="journal article" date="2020" name="Arch. Virol.">
        <title>Complete genome sequence and analysis of a novel lymphocystivirus detected in whitemouth croaker (Micropogonias furnieri): lymphocystis disease virus 4.</title>
        <authorList>
            <person name="Doszpoly A."/>
            <person name="Kajan G.L."/>
            <person name="Puentes R."/>
            <person name="Perretta A."/>
        </authorList>
    </citation>
    <scope>NUCLEOTIDE SEQUENCE</scope>
    <source>
        <strain evidence="1">LCDV-WC</strain>
    </source>
</reference>
<dbReference type="RefSeq" id="YP_010087937.1">
    <property type="nucleotide sequence ID" value="NC_055603.1"/>
</dbReference>
<dbReference type="KEGG" id="vg:65103270"/>
<accession>A0A6B9XL80</accession>
<dbReference type="EMBL" id="MN803438">
    <property type="protein sequence ID" value="QHR78464.1"/>
    <property type="molecule type" value="Genomic_DNA"/>
</dbReference>
<keyword evidence="2" id="KW-1185">Reference proteome</keyword>
<evidence type="ECO:0000313" key="2">
    <source>
        <dbReference type="Proteomes" id="UP000678193"/>
    </source>
</evidence>
<proteinExistence type="predicted"/>
<protein>
    <submittedName>
        <fullName evidence="1">Uncharacterized protein</fullName>
    </submittedName>
</protein>
<dbReference type="GeneID" id="65103270"/>
<evidence type="ECO:0000313" key="1">
    <source>
        <dbReference type="EMBL" id="QHR78464.1"/>
    </source>
</evidence>
<name>A0A6B9XL80_9VIRU</name>
<sequence length="394" mass="45330">MLFYVSQFRTESTDQFVVRRSKKSVFKSTDLETELASLISYWWGYVPLSVVFTTLKQDIYPIGSIVLTGSLLYDGIVSVCVKMTDYLVHIEIYNRYGTPALKSYFNQHYIISYPSISSLIKSLVNHIPQGKLIEKPFVLLHPRSAYAYPNFLISSLDSYVEKLGNLWWGVKSLNEVEEELILRETKTAIVFTPEVVEALLAVAIKIENDEVFFYFIEVRSDRYVCSTAECFWSVNSPELTVNNVLKKENAILTATSTHVEPLYVNHKLTAFVETTMSYYKGIIEGDSSQKNEEDLIVLNNLSKNEATIVYHNASSRFNYLATLFVENYKYEICYSRTGYMIYNDQKGYSKIDSMKELLKDYIPSKKNPSSLKNVCLDKLNEKTFSLQILKCMGF</sequence>
<dbReference type="Proteomes" id="UP000678193">
    <property type="component" value="Segment"/>
</dbReference>